<evidence type="ECO:0000259" key="2">
    <source>
        <dbReference type="Pfam" id="PF04892"/>
    </source>
</evidence>
<name>A0ABM9ENH0_9BACI</name>
<keyword evidence="1" id="KW-0472">Membrane</keyword>
<dbReference type="PANTHER" id="PTHR28008">
    <property type="entry name" value="DOMAIN PROTEIN, PUTATIVE (AFU_ORTHOLOGUE AFUA_3G10980)-RELATED"/>
    <property type="match status" value="1"/>
</dbReference>
<dbReference type="RefSeq" id="WP_248734445.1">
    <property type="nucleotide sequence ID" value="NZ_CALBWS010000005.1"/>
</dbReference>
<protein>
    <recommendedName>
        <fullName evidence="2">VanZ-like domain-containing protein</fullName>
    </recommendedName>
</protein>
<dbReference type="NCBIfam" id="NF037970">
    <property type="entry name" value="vanZ_1"/>
    <property type="match status" value="1"/>
</dbReference>
<dbReference type="InterPro" id="IPR016747">
    <property type="entry name" value="Phosphotransbutyrylase"/>
</dbReference>
<dbReference type="EMBL" id="CALBWS010000005">
    <property type="protein sequence ID" value="CAH2714116.1"/>
    <property type="molecule type" value="Genomic_DNA"/>
</dbReference>
<proteinExistence type="predicted"/>
<feature type="transmembrane region" description="Helical" evidence="1">
    <location>
        <begin position="124"/>
        <end position="142"/>
    </location>
</feature>
<feature type="domain" description="VanZ-like" evidence="2">
    <location>
        <begin position="8"/>
        <end position="139"/>
    </location>
</feature>
<keyword evidence="1" id="KW-1133">Transmembrane helix</keyword>
<dbReference type="PIRSF" id="PIRSF019083">
    <property type="entry name" value="UCP019083_VanZ"/>
    <property type="match status" value="1"/>
</dbReference>
<gene>
    <name evidence="3" type="ORF">BACCIP111895_01270</name>
</gene>
<feature type="transmembrane region" description="Helical" evidence="1">
    <location>
        <begin position="7"/>
        <end position="28"/>
    </location>
</feature>
<feature type="transmembrane region" description="Helical" evidence="1">
    <location>
        <begin position="88"/>
        <end position="104"/>
    </location>
</feature>
<keyword evidence="1" id="KW-0812">Transmembrane</keyword>
<organism evidence="3 4">
    <name type="scientific">Neobacillus rhizosphaerae</name>
    <dbReference type="NCBI Taxonomy" id="2880965"/>
    <lineage>
        <taxon>Bacteria</taxon>
        <taxon>Bacillati</taxon>
        <taxon>Bacillota</taxon>
        <taxon>Bacilli</taxon>
        <taxon>Bacillales</taxon>
        <taxon>Bacillaceae</taxon>
        <taxon>Neobacillus</taxon>
    </lineage>
</organism>
<comment type="caution">
    <text evidence="3">The sequence shown here is derived from an EMBL/GenBank/DDBJ whole genome shotgun (WGS) entry which is preliminary data.</text>
</comment>
<dbReference type="Proteomes" id="UP000838308">
    <property type="component" value="Unassembled WGS sequence"/>
</dbReference>
<evidence type="ECO:0000256" key="1">
    <source>
        <dbReference type="SAM" id="Phobius"/>
    </source>
</evidence>
<feature type="transmembrane region" description="Helical" evidence="1">
    <location>
        <begin position="60"/>
        <end position="81"/>
    </location>
</feature>
<keyword evidence="4" id="KW-1185">Reference proteome</keyword>
<dbReference type="InterPro" id="IPR006976">
    <property type="entry name" value="VanZ-like"/>
</dbReference>
<evidence type="ECO:0000313" key="4">
    <source>
        <dbReference type="Proteomes" id="UP000838308"/>
    </source>
</evidence>
<evidence type="ECO:0000313" key="3">
    <source>
        <dbReference type="EMBL" id="CAH2714116.1"/>
    </source>
</evidence>
<reference evidence="3" key="1">
    <citation type="submission" date="2022-04" db="EMBL/GenBank/DDBJ databases">
        <authorList>
            <person name="Criscuolo A."/>
        </authorList>
    </citation>
    <scope>NUCLEOTIDE SEQUENCE</scope>
    <source>
        <strain evidence="3">CIP111895</strain>
    </source>
</reference>
<dbReference type="Pfam" id="PF04892">
    <property type="entry name" value="VanZ"/>
    <property type="match status" value="1"/>
</dbReference>
<accession>A0ABM9ENH0</accession>
<dbReference type="PANTHER" id="PTHR28008:SF1">
    <property type="entry name" value="DOMAIN PROTEIN, PUTATIVE (AFU_ORTHOLOGUE AFUA_3G10980)-RELATED"/>
    <property type="match status" value="1"/>
</dbReference>
<sequence length="151" mass="17704">MAKSKRFWVFALIIWMAVIFFFTQLPYFTGESTAGVIFKLFAFEHDVIHSPNAGWVLIDVLNFIIRKAAHLTAFGILAFLFFQVFRNFRYLYLLSWVLTFLYAMTDEWHQSFVPGRTASFKDVLIDGFGAFIALLLTFVYTTRKRNARMKK</sequence>